<dbReference type="PANTHER" id="PTHR33885:SF3">
    <property type="entry name" value="PHAGE SHOCK PROTEIN C"/>
    <property type="match status" value="1"/>
</dbReference>
<reference evidence="8 9" key="1">
    <citation type="submission" date="2021-02" db="EMBL/GenBank/DDBJ databases">
        <title>Bacillus sp. RD4P76, an endophyte from a halophyte.</title>
        <authorList>
            <person name="Sun J.-Q."/>
        </authorList>
    </citation>
    <scope>NUCLEOTIDE SEQUENCE [LARGE SCALE GENOMIC DNA]</scope>
    <source>
        <strain evidence="8 9">RD4P76</strain>
    </source>
</reference>
<evidence type="ECO:0000256" key="3">
    <source>
        <dbReference type="ARBA" id="ARBA00022692"/>
    </source>
</evidence>
<evidence type="ECO:0000256" key="1">
    <source>
        <dbReference type="ARBA" id="ARBA00004162"/>
    </source>
</evidence>
<evidence type="ECO:0000259" key="7">
    <source>
        <dbReference type="Pfam" id="PF04024"/>
    </source>
</evidence>
<evidence type="ECO:0000256" key="5">
    <source>
        <dbReference type="ARBA" id="ARBA00023136"/>
    </source>
</evidence>
<feature type="domain" description="Phage shock protein PspC N-terminal" evidence="7">
    <location>
        <begin position="2"/>
        <end position="60"/>
    </location>
</feature>
<evidence type="ECO:0000313" key="8">
    <source>
        <dbReference type="EMBL" id="MBM6619029.1"/>
    </source>
</evidence>
<keyword evidence="2" id="KW-1003">Cell membrane</keyword>
<dbReference type="InterPro" id="IPR052027">
    <property type="entry name" value="PspC"/>
</dbReference>
<dbReference type="PANTHER" id="PTHR33885">
    <property type="entry name" value="PHAGE SHOCK PROTEIN C"/>
    <property type="match status" value="1"/>
</dbReference>
<keyword evidence="4 6" id="KW-1133">Transmembrane helix</keyword>
<evidence type="ECO:0000313" key="9">
    <source>
        <dbReference type="Proteomes" id="UP001518925"/>
    </source>
</evidence>
<keyword evidence="9" id="KW-1185">Reference proteome</keyword>
<evidence type="ECO:0000256" key="6">
    <source>
        <dbReference type="SAM" id="Phobius"/>
    </source>
</evidence>
<sequence>MKKLYRSRKDRKISGSIGGLAEYTGIDAALLRILFVIGLLLSFGTFLIVYIVWMLVVPNEEDVLH</sequence>
<keyword evidence="5 6" id="KW-0472">Membrane</keyword>
<comment type="caution">
    <text evidence="8">The sequence shown here is derived from an EMBL/GenBank/DDBJ whole genome shotgun (WGS) entry which is preliminary data.</text>
</comment>
<keyword evidence="3 6" id="KW-0812">Transmembrane</keyword>
<feature type="transmembrane region" description="Helical" evidence="6">
    <location>
        <begin position="33"/>
        <end position="56"/>
    </location>
</feature>
<evidence type="ECO:0000256" key="4">
    <source>
        <dbReference type="ARBA" id="ARBA00022989"/>
    </source>
</evidence>
<evidence type="ECO:0000256" key="2">
    <source>
        <dbReference type="ARBA" id="ARBA00022475"/>
    </source>
</evidence>
<dbReference type="EMBL" id="JAFELM010000036">
    <property type="protein sequence ID" value="MBM6619029.1"/>
    <property type="molecule type" value="Genomic_DNA"/>
</dbReference>
<accession>A0ABS2DKK0</accession>
<proteinExistence type="predicted"/>
<comment type="subcellular location">
    <subcellularLocation>
        <location evidence="1">Cell membrane</location>
        <topology evidence="1">Single-pass membrane protein</topology>
    </subcellularLocation>
</comment>
<dbReference type="Proteomes" id="UP001518925">
    <property type="component" value="Unassembled WGS sequence"/>
</dbReference>
<organism evidence="8 9">
    <name type="scientific">Bacillus suaedaesalsae</name>
    <dbReference type="NCBI Taxonomy" id="2810349"/>
    <lineage>
        <taxon>Bacteria</taxon>
        <taxon>Bacillati</taxon>
        <taxon>Bacillota</taxon>
        <taxon>Bacilli</taxon>
        <taxon>Bacillales</taxon>
        <taxon>Bacillaceae</taxon>
        <taxon>Bacillus</taxon>
    </lineage>
</organism>
<gene>
    <name evidence="8" type="ORF">JR050_15275</name>
</gene>
<protein>
    <submittedName>
        <fullName evidence="8">PspC domain-containing protein</fullName>
    </submittedName>
</protein>
<dbReference type="Pfam" id="PF04024">
    <property type="entry name" value="PspC"/>
    <property type="match status" value="1"/>
</dbReference>
<dbReference type="RefSeq" id="WP_204204382.1">
    <property type="nucleotide sequence ID" value="NZ_JAFELM010000036.1"/>
</dbReference>
<name>A0ABS2DKK0_9BACI</name>
<dbReference type="InterPro" id="IPR007168">
    <property type="entry name" value="Phageshock_PspC_N"/>
</dbReference>